<gene>
    <name evidence="2" type="ORF">Ato02nite_097210</name>
</gene>
<name>A0A919WD75_9ACTN</name>
<sequence length="162" mass="17186">MHWLVLALLAALGLGSGLIAFMLSNAQAATIPVAAIEAPTEDDKVSRILEVAINVTRRPDNGTSLWLGYQNEAGGPLIVQTQKCKILQKSADCGPLHVGRDEKDKSAFKIFLFAADEDATSSLEDIGGKIPGGPGANMAIDEWPDGTDLLSMVRNVTLRSAE</sequence>
<protein>
    <submittedName>
        <fullName evidence="2">Uncharacterized protein</fullName>
    </submittedName>
</protein>
<comment type="caution">
    <text evidence="2">The sequence shown here is derived from an EMBL/GenBank/DDBJ whole genome shotgun (WGS) entry which is preliminary data.</text>
</comment>
<feature type="signal peptide" evidence="1">
    <location>
        <begin position="1"/>
        <end position="28"/>
    </location>
</feature>
<dbReference type="Proteomes" id="UP000677082">
    <property type="component" value="Unassembled WGS sequence"/>
</dbReference>
<evidence type="ECO:0000313" key="3">
    <source>
        <dbReference type="Proteomes" id="UP000677082"/>
    </source>
</evidence>
<organism evidence="2 3">
    <name type="scientific">Paractinoplanes toevensis</name>
    <dbReference type="NCBI Taxonomy" id="571911"/>
    <lineage>
        <taxon>Bacteria</taxon>
        <taxon>Bacillati</taxon>
        <taxon>Actinomycetota</taxon>
        <taxon>Actinomycetes</taxon>
        <taxon>Micromonosporales</taxon>
        <taxon>Micromonosporaceae</taxon>
        <taxon>Paractinoplanes</taxon>
    </lineage>
</organism>
<evidence type="ECO:0000313" key="2">
    <source>
        <dbReference type="EMBL" id="GIM97928.1"/>
    </source>
</evidence>
<dbReference type="EMBL" id="BOQN01000172">
    <property type="protein sequence ID" value="GIM97928.1"/>
    <property type="molecule type" value="Genomic_DNA"/>
</dbReference>
<feature type="chain" id="PRO_5037391747" evidence="1">
    <location>
        <begin position="29"/>
        <end position="162"/>
    </location>
</feature>
<dbReference type="AlphaFoldDB" id="A0A919WD75"/>
<proteinExistence type="predicted"/>
<reference evidence="2 3" key="1">
    <citation type="submission" date="2021-03" db="EMBL/GenBank/DDBJ databases">
        <title>Whole genome shotgun sequence of Actinoplanes toevensis NBRC 105298.</title>
        <authorList>
            <person name="Komaki H."/>
            <person name="Tamura T."/>
        </authorList>
    </citation>
    <scope>NUCLEOTIDE SEQUENCE [LARGE SCALE GENOMIC DNA]</scope>
    <source>
        <strain evidence="2 3">NBRC 105298</strain>
    </source>
</reference>
<keyword evidence="1" id="KW-0732">Signal</keyword>
<accession>A0A919WD75</accession>
<evidence type="ECO:0000256" key="1">
    <source>
        <dbReference type="SAM" id="SignalP"/>
    </source>
</evidence>
<keyword evidence="3" id="KW-1185">Reference proteome</keyword>